<reference evidence="1" key="1">
    <citation type="submission" date="2024-04" db="UniProtKB">
        <authorList>
            <consortium name="EnsemblMetazoa"/>
        </authorList>
    </citation>
    <scope>IDENTIFICATION</scope>
    <source>
        <strain evidence="1">EBRO</strain>
    </source>
</reference>
<keyword evidence="2" id="KW-1185">Reference proteome</keyword>
<proteinExistence type="predicted"/>
<dbReference type="Proteomes" id="UP000075880">
    <property type="component" value="Unassembled WGS sequence"/>
</dbReference>
<dbReference type="AlphaFoldDB" id="A0AAG5DNE4"/>
<organism evidence="1 2">
    <name type="scientific">Anopheles atroparvus</name>
    <name type="common">European mosquito</name>
    <dbReference type="NCBI Taxonomy" id="41427"/>
    <lineage>
        <taxon>Eukaryota</taxon>
        <taxon>Metazoa</taxon>
        <taxon>Ecdysozoa</taxon>
        <taxon>Arthropoda</taxon>
        <taxon>Hexapoda</taxon>
        <taxon>Insecta</taxon>
        <taxon>Pterygota</taxon>
        <taxon>Neoptera</taxon>
        <taxon>Endopterygota</taxon>
        <taxon>Diptera</taxon>
        <taxon>Nematocera</taxon>
        <taxon>Culicoidea</taxon>
        <taxon>Culicidae</taxon>
        <taxon>Anophelinae</taxon>
        <taxon>Anopheles</taxon>
    </lineage>
</organism>
<name>A0AAG5DNE4_ANOAO</name>
<sequence>MNIRSLTLYQGTYENIHDLQLAFAYLNLQRPFDIGKNFFNRYLIARFYLHPAHPRCLRCSPLGYFQMPRFTFDHSLLRIIIFILVVGIDISDDVKLPVNVAHLPHLALVVKQFIEVRLAYPCPF</sequence>
<protein>
    <submittedName>
        <fullName evidence="1">Uncharacterized protein</fullName>
    </submittedName>
</protein>
<accession>A0AAG5DNE4</accession>
<dbReference type="EnsemblMetazoa" id="ENSAATROPT013430">
    <property type="protein sequence ID" value="ENSAATROPP012218"/>
    <property type="gene ID" value="ENSAATROPG010905"/>
</dbReference>
<evidence type="ECO:0000313" key="2">
    <source>
        <dbReference type="Proteomes" id="UP000075880"/>
    </source>
</evidence>
<evidence type="ECO:0000313" key="1">
    <source>
        <dbReference type="EnsemblMetazoa" id="ENSAATROPP012218"/>
    </source>
</evidence>